<keyword evidence="2" id="KW-0012">Acyltransferase</keyword>
<dbReference type="GO" id="GO:0030639">
    <property type="term" value="P:polyketide biosynthetic process"/>
    <property type="evidence" value="ECO:0007669"/>
    <property type="project" value="TreeGrafter"/>
</dbReference>
<dbReference type="InterPro" id="IPR011141">
    <property type="entry name" value="Polyketide_synthase_type-III"/>
</dbReference>
<reference evidence="4 5" key="3">
    <citation type="submission" date="2019-11" db="EMBL/GenBank/DDBJ databases">
        <title>A de novo genome assembly of a pear dwarfing rootstock.</title>
        <authorList>
            <person name="Wang F."/>
            <person name="Wang J."/>
            <person name="Li S."/>
            <person name="Zhang Y."/>
            <person name="Fang M."/>
            <person name="Ma L."/>
            <person name="Zhao Y."/>
            <person name="Jiang S."/>
        </authorList>
    </citation>
    <scope>NUCLEOTIDE SEQUENCE [LARGE SCALE GENOMIC DNA]</scope>
    <source>
        <strain evidence="4">S2</strain>
        <tissue evidence="4">Leaf</tissue>
    </source>
</reference>
<evidence type="ECO:0000256" key="1">
    <source>
        <dbReference type="ARBA" id="ARBA00022679"/>
    </source>
</evidence>
<dbReference type="InterPro" id="IPR001099">
    <property type="entry name" value="Chalcone/stilbene_synt_N"/>
</dbReference>
<dbReference type="EMBL" id="SMOL01000148">
    <property type="protein sequence ID" value="KAB2629613.1"/>
    <property type="molecule type" value="Genomic_DNA"/>
</dbReference>
<comment type="caution">
    <text evidence="4">The sequence shown here is derived from an EMBL/GenBank/DDBJ whole genome shotgun (WGS) entry which is preliminary data.</text>
</comment>
<name>A0A5N5HSC1_9ROSA</name>
<reference evidence="4 5" key="1">
    <citation type="submission" date="2019-09" db="EMBL/GenBank/DDBJ databases">
        <authorList>
            <person name="Ou C."/>
        </authorList>
    </citation>
    <scope>NUCLEOTIDE SEQUENCE [LARGE SCALE GENOMIC DNA]</scope>
    <source>
        <strain evidence="4">S2</strain>
        <tissue evidence="4">Leaf</tissue>
    </source>
</reference>
<feature type="domain" description="Chalcone/stilbene synthase N-terminal" evidence="3">
    <location>
        <begin position="1"/>
        <end position="71"/>
    </location>
</feature>
<dbReference type="PANTHER" id="PTHR11877:SF14">
    <property type="entry name" value="CHALCONE SYNTHASE"/>
    <property type="match status" value="1"/>
</dbReference>
<dbReference type="Pfam" id="PF00195">
    <property type="entry name" value="Chal_sti_synt_N"/>
    <property type="match status" value="1"/>
</dbReference>
<sequence>MIYKTSCYASATVLRLAKGFAENNEGARVLVVYAEIFNLYFHRLTNIHLDNLVGQALFANGASAVIVKADPDPETESSLFEILACRQTIIPNSEHGVVVHIREMRFEYYLSEEVPKLVGGNVGDCVTKTFEKWE</sequence>
<dbReference type="Gene3D" id="3.40.47.10">
    <property type="match status" value="2"/>
</dbReference>
<dbReference type="GO" id="GO:0016747">
    <property type="term" value="F:acyltransferase activity, transferring groups other than amino-acyl groups"/>
    <property type="evidence" value="ECO:0007669"/>
    <property type="project" value="InterPro"/>
</dbReference>
<dbReference type="InterPro" id="IPR016039">
    <property type="entry name" value="Thiolase-like"/>
</dbReference>
<dbReference type="SUPFAM" id="SSF53901">
    <property type="entry name" value="Thiolase-like"/>
    <property type="match status" value="2"/>
</dbReference>
<organism evidence="4 5">
    <name type="scientific">Pyrus ussuriensis x Pyrus communis</name>
    <dbReference type="NCBI Taxonomy" id="2448454"/>
    <lineage>
        <taxon>Eukaryota</taxon>
        <taxon>Viridiplantae</taxon>
        <taxon>Streptophyta</taxon>
        <taxon>Embryophyta</taxon>
        <taxon>Tracheophyta</taxon>
        <taxon>Spermatophyta</taxon>
        <taxon>Magnoliopsida</taxon>
        <taxon>eudicotyledons</taxon>
        <taxon>Gunneridae</taxon>
        <taxon>Pentapetalae</taxon>
        <taxon>rosids</taxon>
        <taxon>fabids</taxon>
        <taxon>Rosales</taxon>
        <taxon>Rosaceae</taxon>
        <taxon>Amygdaloideae</taxon>
        <taxon>Maleae</taxon>
        <taxon>Pyrus</taxon>
    </lineage>
</organism>
<proteinExistence type="predicted"/>
<gene>
    <name evidence="4" type="ORF">D8674_034408</name>
</gene>
<dbReference type="OrthoDB" id="1500228at2759"/>
<accession>A0A5N5HSC1</accession>
<keyword evidence="1" id="KW-0808">Transferase</keyword>
<evidence type="ECO:0000313" key="4">
    <source>
        <dbReference type="EMBL" id="KAB2629613.1"/>
    </source>
</evidence>
<protein>
    <submittedName>
        <fullName evidence="4">3,5-dihydroxybiphenyl synthase</fullName>
    </submittedName>
</protein>
<evidence type="ECO:0000256" key="2">
    <source>
        <dbReference type="ARBA" id="ARBA00023315"/>
    </source>
</evidence>
<dbReference type="Proteomes" id="UP000327157">
    <property type="component" value="Chromosome 8"/>
</dbReference>
<evidence type="ECO:0000259" key="3">
    <source>
        <dbReference type="Pfam" id="PF00195"/>
    </source>
</evidence>
<keyword evidence="5" id="KW-1185">Reference proteome</keyword>
<evidence type="ECO:0000313" key="5">
    <source>
        <dbReference type="Proteomes" id="UP000327157"/>
    </source>
</evidence>
<reference evidence="5" key="2">
    <citation type="submission" date="2019-10" db="EMBL/GenBank/DDBJ databases">
        <title>A de novo genome assembly of a pear dwarfing rootstock.</title>
        <authorList>
            <person name="Wang F."/>
            <person name="Wang J."/>
            <person name="Li S."/>
            <person name="Zhang Y."/>
            <person name="Fang M."/>
            <person name="Ma L."/>
            <person name="Zhao Y."/>
            <person name="Jiang S."/>
        </authorList>
    </citation>
    <scope>NUCLEOTIDE SEQUENCE [LARGE SCALE GENOMIC DNA]</scope>
</reference>
<dbReference type="AlphaFoldDB" id="A0A5N5HSC1"/>
<dbReference type="PANTHER" id="PTHR11877">
    <property type="entry name" value="HYDROXYMETHYLGLUTARYL-COA SYNTHASE"/>
    <property type="match status" value="1"/>
</dbReference>